<organism evidence="1 2">
    <name type="scientific">Bacillus thuringiensis</name>
    <dbReference type="NCBI Taxonomy" id="1428"/>
    <lineage>
        <taxon>Bacteria</taxon>
        <taxon>Bacillati</taxon>
        <taxon>Bacillota</taxon>
        <taxon>Bacilli</taxon>
        <taxon>Bacillales</taxon>
        <taxon>Bacillaceae</taxon>
        <taxon>Bacillus</taxon>
        <taxon>Bacillus cereus group</taxon>
    </lineage>
</organism>
<gene>
    <name evidence="1" type="ORF">CON01_00595</name>
</gene>
<evidence type="ECO:0000313" key="2">
    <source>
        <dbReference type="Proteomes" id="UP000220127"/>
    </source>
</evidence>
<reference evidence="1 2" key="1">
    <citation type="submission" date="2017-09" db="EMBL/GenBank/DDBJ databases">
        <title>Large-scale bioinformatics analysis of Bacillus genomes uncovers conserved roles of natural products in bacterial physiology.</title>
        <authorList>
            <consortium name="Agbiome Team Llc"/>
            <person name="Bleich R.M."/>
            <person name="Grubbs K.J."/>
            <person name="Santa Maria K.C."/>
            <person name="Allen S.E."/>
            <person name="Farag S."/>
            <person name="Shank E.A."/>
            <person name="Bowers A."/>
        </authorList>
    </citation>
    <scope>NUCLEOTIDE SEQUENCE [LARGE SCALE GENOMIC DNA]</scope>
    <source>
        <strain evidence="1 2">AFS094940</strain>
    </source>
</reference>
<proteinExistence type="predicted"/>
<accession>A0A9X6U4T5</accession>
<protein>
    <submittedName>
        <fullName evidence="1">Uncharacterized protein</fullName>
    </submittedName>
</protein>
<name>A0A9X6U4T5_BACTU</name>
<comment type="caution">
    <text evidence="1">The sequence shown here is derived from an EMBL/GenBank/DDBJ whole genome shotgun (WGS) entry which is preliminary data.</text>
</comment>
<dbReference type="AlphaFoldDB" id="A0A9X6U4T5"/>
<dbReference type="Proteomes" id="UP000220127">
    <property type="component" value="Unassembled WGS sequence"/>
</dbReference>
<evidence type="ECO:0000313" key="1">
    <source>
        <dbReference type="EMBL" id="PED16381.1"/>
    </source>
</evidence>
<dbReference type="RefSeq" id="WP_097877000.1">
    <property type="nucleotide sequence ID" value="NZ_NUIV01000047.1"/>
</dbReference>
<dbReference type="EMBL" id="NVMD01000002">
    <property type="protein sequence ID" value="PED16381.1"/>
    <property type="molecule type" value="Genomic_DNA"/>
</dbReference>
<sequence>MTGALILLFISLALLFGATKITIFSWFTSVLFYISGLIFGLSIRKKDDNSNVFKETLKK</sequence>